<evidence type="ECO:0000259" key="3">
    <source>
        <dbReference type="Pfam" id="PF13699"/>
    </source>
</evidence>
<accession>M5S733</accession>
<gene>
    <name evidence="4" type="ORF">RMSM_01076</name>
</gene>
<dbReference type="Proteomes" id="UP000011991">
    <property type="component" value="Unassembled WGS sequence"/>
</dbReference>
<feature type="region of interest" description="Disordered" evidence="1">
    <location>
        <begin position="1090"/>
        <end position="1112"/>
    </location>
</feature>
<dbReference type="AlphaFoldDB" id="M5S733"/>
<sequence length="1112" mass="120207">MEEDGGGDKGHKIRLKDVQDILQTLIIKALLSCRGELDPELEEEARRWVKEMPFQRQQIELKTILEIAGWTAAAIAAILILVAFAPVEAIIAAIVALGGTQVFAEEAVVKAGIGSSSPENSTKHKSIRNGANANQSSIEKSAPKVNAKIPQSIIQPKLTINTPGDKYEQEADRVAEQVMRMPEPKLQRKCSCVGSMKSGECPECKKKKKEASGTLQRVASAPVGGMTAPPIVHNALNSPGSPLPAVTRSFMESRFAQDFNMVRVHTDSHAESSAQAISARAYTVGQDIVFGRGQFQPESSSGRHLLAHELAHVVQQQGNLAKPRFGAGGSQAEASSPSRASDPTTLRRKPEVSSVSESVTRVTISCSDRRIVFETPSVNYVYALNECDLSEGSYLANVSTANGKVRFELANAPNGLRFKFVYDIAPGQVNPARLFKNQTSVAIEATAGLSQSLARKADVSLDDQQQTQASEQSSEETDYQQFKSLVINAGKLRLLNNKKNLEEWKTFIEQKLSTEQLDSLVLAEKTRQLDATAEKRGTVADLDRFYRAESPVEREYAKNLVTGAQCPSCHAEQRVWQSKSSASQNDRASRAWTPIENRMRLAADQAARQPIPRPDFIRDLPSSPASKELSSFTSVESARTSRNMIRPYLEPLGPQGYRIIGANDGDGSPEEVRTKVLAAIAQRIADYEALMQRISEPDFDYLELRPIVRDLLIVASEQVRNRVNGEIASAESWETVKNIAVGLAALGTLVLIVFPPTSALGAAGAVAIEGGLAAYGVVSGIESVEKGSLYSLGQGANDVFDPEQQDAARVLQGMGYLSVGLSAVGAVGTTLKSVRLVRSVAGEGKSAAGTVTAIEGEAQGFKVRVTQMETPNPRIQVLDDAGNVVREGPADEFAGAVAKSTKSEGTATSLGEAPGAGSKTTGPPKVESVEDFLKRGGKITKGPSRPTPESEVTARPTSEYKNKPASGGEPAPYRGRGSEQMRKNFAHDLGAHQGHEMAAERGLTKVFDNPRGPSSTTRGFDSIYRTESGELVIVEFKGGTATLRPRQMTNKWVNDEIANLERELPFHPVVKELRSALRQRRLSGETYSTKIDEFGRPSPTTVQTHGTYREIP</sequence>
<name>M5S733_9BACT</name>
<keyword evidence="5" id="KW-1185">Reference proteome</keyword>
<feature type="transmembrane region" description="Helical" evidence="2">
    <location>
        <begin position="64"/>
        <end position="85"/>
    </location>
</feature>
<feature type="region of interest" description="Disordered" evidence="1">
    <location>
        <begin position="321"/>
        <end position="353"/>
    </location>
</feature>
<organism evidence="4 5">
    <name type="scientific">Rhodopirellula maiorica SM1</name>
    <dbReference type="NCBI Taxonomy" id="1265738"/>
    <lineage>
        <taxon>Bacteria</taxon>
        <taxon>Pseudomonadati</taxon>
        <taxon>Planctomycetota</taxon>
        <taxon>Planctomycetia</taxon>
        <taxon>Pirellulales</taxon>
        <taxon>Pirellulaceae</taxon>
        <taxon>Novipirellula</taxon>
    </lineage>
</organism>
<feature type="region of interest" description="Disordered" evidence="1">
    <location>
        <begin position="897"/>
        <end position="977"/>
    </location>
</feature>
<keyword evidence="2" id="KW-0472">Membrane</keyword>
<evidence type="ECO:0000256" key="1">
    <source>
        <dbReference type="SAM" id="MobiDB-lite"/>
    </source>
</evidence>
<evidence type="ECO:0000256" key="2">
    <source>
        <dbReference type="SAM" id="Phobius"/>
    </source>
</evidence>
<dbReference type="PATRIC" id="fig|1265738.3.peg.1074"/>
<keyword evidence="2" id="KW-0812">Transmembrane</keyword>
<comment type="caution">
    <text evidence="4">The sequence shown here is derived from an EMBL/GenBank/DDBJ whole genome shotgun (WGS) entry which is preliminary data.</text>
</comment>
<keyword evidence="2" id="KW-1133">Transmembrane helix</keyword>
<proteinExistence type="predicted"/>
<feature type="compositionally biased region" description="Polar residues" evidence="1">
    <location>
        <begin position="332"/>
        <end position="344"/>
    </location>
</feature>
<protein>
    <recommendedName>
        <fullName evidence="3">eCIS core domain-containing protein</fullName>
    </recommendedName>
</protein>
<feature type="compositionally biased region" description="Polar residues" evidence="1">
    <location>
        <begin position="623"/>
        <end position="634"/>
    </location>
</feature>
<feature type="region of interest" description="Disordered" evidence="1">
    <location>
        <begin position="113"/>
        <end position="142"/>
    </location>
</feature>
<feature type="domain" description="eCIS core" evidence="3">
    <location>
        <begin position="242"/>
        <end position="318"/>
    </location>
</feature>
<reference evidence="4 5" key="1">
    <citation type="journal article" date="2013" name="Mar. Genomics">
        <title>Expression of sulfatases in Rhodopirellula baltica and the diversity of sulfatases in the genus Rhodopirellula.</title>
        <authorList>
            <person name="Wegner C.E."/>
            <person name="Richter-Heitmann T."/>
            <person name="Klindworth A."/>
            <person name="Klockow C."/>
            <person name="Richter M."/>
            <person name="Achstetter T."/>
            <person name="Glockner F.O."/>
            <person name="Harder J."/>
        </authorList>
    </citation>
    <scope>NUCLEOTIDE SEQUENCE [LARGE SCALE GENOMIC DNA]</scope>
    <source>
        <strain evidence="4 5">SM1</strain>
    </source>
</reference>
<evidence type="ECO:0000313" key="5">
    <source>
        <dbReference type="Proteomes" id="UP000011991"/>
    </source>
</evidence>
<dbReference type="Pfam" id="PF13699">
    <property type="entry name" value="eCIS_core"/>
    <property type="match status" value="1"/>
</dbReference>
<dbReference type="InterPro" id="IPR025295">
    <property type="entry name" value="eCIS_core_dom"/>
</dbReference>
<feature type="region of interest" description="Disordered" evidence="1">
    <location>
        <begin position="612"/>
        <end position="634"/>
    </location>
</feature>
<dbReference type="EMBL" id="ANOG01000162">
    <property type="protein sequence ID" value="EMI21999.1"/>
    <property type="molecule type" value="Genomic_DNA"/>
</dbReference>
<evidence type="ECO:0000313" key="4">
    <source>
        <dbReference type="EMBL" id="EMI21999.1"/>
    </source>
</evidence>
<feature type="compositionally biased region" description="Polar residues" evidence="1">
    <location>
        <begin position="129"/>
        <end position="139"/>
    </location>
</feature>